<evidence type="ECO:0000313" key="2">
    <source>
        <dbReference type="Proteomes" id="UP001596002"/>
    </source>
</evidence>
<name>A0ABV9Q028_9BACL</name>
<dbReference type="RefSeq" id="WP_380023666.1">
    <property type="nucleotide sequence ID" value="NZ_JBHSHC010000010.1"/>
</dbReference>
<accession>A0ABV9Q028</accession>
<keyword evidence="2" id="KW-1185">Reference proteome</keyword>
<proteinExistence type="predicted"/>
<protein>
    <submittedName>
        <fullName evidence="1">Uncharacterized protein</fullName>
    </submittedName>
</protein>
<evidence type="ECO:0000313" key="1">
    <source>
        <dbReference type="EMBL" id="MFC4766017.1"/>
    </source>
</evidence>
<sequence length="85" mass="9180">MRSDNGNHYRIPSSIQTYLLSGNQNDIPTIHNEHTGPSDGVVFIDSASSAEGVGNLAGNVTVPLNHLELGWGTEAAEQIHTWLQQ</sequence>
<comment type="caution">
    <text evidence="1">The sequence shown here is derived from an EMBL/GenBank/DDBJ whole genome shotgun (WGS) entry which is preliminary data.</text>
</comment>
<dbReference type="EMBL" id="JBHSHC010000010">
    <property type="protein sequence ID" value="MFC4766017.1"/>
    <property type="molecule type" value="Genomic_DNA"/>
</dbReference>
<organism evidence="1 2">
    <name type="scientific">Effusibacillus consociatus</name>
    <dbReference type="NCBI Taxonomy" id="1117041"/>
    <lineage>
        <taxon>Bacteria</taxon>
        <taxon>Bacillati</taxon>
        <taxon>Bacillota</taxon>
        <taxon>Bacilli</taxon>
        <taxon>Bacillales</taxon>
        <taxon>Alicyclobacillaceae</taxon>
        <taxon>Effusibacillus</taxon>
    </lineage>
</organism>
<reference evidence="2" key="1">
    <citation type="journal article" date="2019" name="Int. J. Syst. Evol. Microbiol.">
        <title>The Global Catalogue of Microorganisms (GCM) 10K type strain sequencing project: providing services to taxonomists for standard genome sequencing and annotation.</title>
        <authorList>
            <consortium name="The Broad Institute Genomics Platform"/>
            <consortium name="The Broad Institute Genome Sequencing Center for Infectious Disease"/>
            <person name="Wu L."/>
            <person name="Ma J."/>
        </authorList>
    </citation>
    <scope>NUCLEOTIDE SEQUENCE [LARGE SCALE GENOMIC DNA]</scope>
    <source>
        <strain evidence="2">WYCCWR 12678</strain>
    </source>
</reference>
<dbReference type="Proteomes" id="UP001596002">
    <property type="component" value="Unassembled WGS sequence"/>
</dbReference>
<gene>
    <name evidence="1" type="ORF">ACFO8Q_01185</name>
</gene>